<keyword evidence="5" id="KW-0443">Lipid metabolism</keyword>
<evidence type="ECO:0000313" key="9">
    <source>
        <dbReference type="Ensembl" id="ENSOMEP00000034226.1"/>
    </source>
</evidence>
<dbReference type="Proteomes" id="UP000261560">
    <property type="component" value="Unplaced"/>
</dbReference>
<dbReference type="InterPro" id="IPR043130">
    <property type="entry name" value="CDP-OH_PTrfase_TM_dom"/>
</dbReference>
<keyword evidence="10" id="KW-1185">Reference proteome</keyword>
<evidence type="ECO:0000256" key="8">
    <source>
        <dbReference type="RuleBase" id="RU003750"/>
    </source>
</evidence>
<evidence type="ECO:0000256" key="3">
    <source>
        <dbReference type="ARBA" id="ARBA00022679"/>
    </source>
</evidence>
<evidence type="ECO:0000256" key="6">
    <source>
        <dbReference type="ARBA" id="ARBA00023264"/>
    </source>
</evidence>
<reference evidence="9" key="1">
    <citation type="submission" date="2025-08" db="UniProtKB">
        <authorList>
            <consortium name="Ensembl"/>
        </authorList>
    </citation>
    <scope>IDENTIFICATION</scope>
</reference>
<dbReference type="PANTHER" id="PTHR10414">
    <property type="entry name" value="ETHANOLAMINEPHOSPHOTRANSFERASE"/>
    <property type="match status" value="1"/>
</dbReference>
<keyword evidence="4" id="KW-0472">Membrane</keyword>
<dbReference type="Pfam" id="PF01066">
    <property type="entry name" value="CDP-OH_P_transf"/>
    <property type="match status" value="1"/>
</dbReference>
<protein>
    <submittedName>
        <fullName evidence="9">Selenoprotein I</fullName>
    </submittedName>
</protein>
<reference evidence="9" key="2">
    <citation type="submission" date="2025-09" db="UniProtKB">
        <authorList>
            <consortium name="Ensembl"/>
        </authorList>
    </citation>
    <scope>IDENTIFICATION</scope>
</reference>
<dbReference type="AlphaFoldDB" id="A0A3B3DWA6"/>
<comment type="subcellular location">
    <subcellularLocation>
        <location evidence="1">Membrane</location>
    </subcellularLocation>
</comment>
<dbReference type="GeneTree" id="ENSGT00950000183117"/>
<keyword evidence="3 8" id="KW-0808">Transferase</keyword>
<evidence type="ECO:0000256" key="2">
    <source>
        <dbReference type="ARBA" id="ARBA00010441"/>
    </source>
</evidence>
<dbReference type="Gene3D" id="1.20.120.1760">
    <property type="match status" value="1"/>
</dbReference>
<proteinExistence type="inferred from homology"/>
<dbReference type="GO" id="GO:0004307">
    <property type="term" value="F:ethanolaminephosphotransferase activity"/>
    <property type="evidence" value="ECO:0007669"/>
    <property type="project" value="TreeGrafter"/>
</dbReference>
<dbReference type="InterPro" id="IPR048254">
    <property type="entry name" value="CDP_ALCOHOL_P_TRANSF_CS"/>
</dbReference>
<dbReference type="InterPro" id="IPR000462">
    <property type="entry name" value="CDP-OH_P_trans"/>
</dbReference>
<evidence type="ECO:0000313" key="10">
    <source>
        <dbReference type="Proteomes" id="UP000261560"/>
    </source>
</evidence>
<keyword evidence="5" id="KW-0594">Phospholipid biosynthesis</keyword>
<dbReference type="PIRSF" id="PIRSF015665">
    <property type="entry name" value="CHOPT"/>
    <property type="match status" value="1"/>
</dbReference>
<dbReference type="Ensembl" id="ENSOMET00000028766.1">
    <property type="protein sequence ID" value="ENSOMEP00000034226.1"/>
    <property type="gene ID" value="ENSOMEG00000000972.1"/>
</dbReference>
<dbReference type="PROSITE" id="PS00379">
    <property type="entry name" value="CDP_ALCOHOL_P_TRANSF"/>
    <property type="match status" value="1"/>
</dbReference>
<dbReference type="PANTHER" id="PTHR10414:SF47">
    <property type="entry name" value="ETHANOLAMINEPHOSPHOTRANSFERASE 1"/>
    <property type="match status" value="1"/>
</dbReference>
<organism evidence="9 10">
    <name type="scientific">Oryzias melastigma</name>
    <name type="common">Marine medaka</name>
    <dbReference type="NCBI Taxonomy" id="30732"/>
    <lineage>
        <taxon>Eukaryota</taxon>
        <taxon>Metazoa</taxon>
        <taxon>Chordata</taxon>
        <taxon>Craniata</taxon>
        <taxon>Vertebrata</taxon>
        <taxon>Euteleostomi</taxon>
        <taxon>Actinopterygii</taxon>
        <taxon>Neopterygii</taxon>
        <taxon>Teleostei</taxon>
        <taxon>Neoteleostei</taxon>
        <taxon>Acanthomorphata</taxon>
        <taxon>Ovalentaria</taxon>
        <taxon>Atherinomorphae</taxon>
        <taxon>Beloniformes</taxon>
        <taxon>Adrianichthyidae</taxon>
        <taxon>Oryziinae</taxon>
        <taxon>Oryzias</taxon>
    </lineage>
</organism>
<dbReference type="OMA" id="QNMGQGW"/>
<dbReference type="GO" id="GO:0005794">
    <property type="term" value="C:Golgi apparatus"/>
    <property type="evidence" value="ECO:0007669"/>
    <property type="project" value="TreeGrafter"/>
</dbReference>
<keyword evidence="5" id="KW-0444">Lipid biosynthesis</keyword>
<accession>A0A3B3DWA6</accession>
<dbReference type="GO" id="GO:0005789">
    <property type="term" value="C:endoplasmic reticulum membrane"/>
    <property type="evidence" value="ECO:0007669"/>
    <property type="project" value="TreeGrafter"/>
</dbReference>
<evidence type="ECO:0000256" key="5">
    <source>
        <dbReference type="ARBA" id="ARBA00023209"/>
    </source>
</evidence>
<dbReference type="GO" id="GO:0006646">
    <property type="term" value="P:phosphatidylethanolamine biosynthetic process"/>
    <property type="evidence" value="ECO:0007669"/>
    <property type="project" value="TreeGrafter"/>
</dbReference>
<evidence type="ECO:0000256" key="4">
    <source>
        <dbReference type="ARBA" id="ARBA00023136"/>
    </source>
</evidence>
<evidence type="ECO:0000256" key="1">
    <source>
        <dbReference type="ARBA" id="ARBA00004370"/>
    </source>
</evidence>
<comment type="similarity">
    <text evidence="2 8">Belongs to the CDP-alcohol phosphatidyltransferase class-I family.</text>
</comment>
<evidence type="ECO:0000256" key="7">
    <source>
        <dbReference type="ARBA" id="ARBA00025707"/>
    </source>
</evidence>
<sequence length="349" mass="39511">HHAYVVQFSFTVSGSPKTFFLSPGLKLNLFLCVLYIYTSCVSAAGHEHVPSWVWVAAGIFNFLAYTLDGVDGKQARRTNSSTPLGELFDHGLDSWACIFFVATVYSIFGRGESGVNVVTLYYILWVVLFSFILSHWEKYNTGVLFLPWGYDISQVTISLVFFFTAVVGVETWYRPILWNLLYRDFFTFMIIACSFTVTLPMSLYNFLKAHRSNTLKHSNLYEAFLPFLSPVLLFVLSTIWVVFSPSNILELQPRVFYLMVGTAFANVTCKLIVCQMSNTRCQALSWLLLPMTAVVLAAVKGVFTNETLLLYLWTAAVILTHVHYGVSVVQQLSKHFNIFAFSLKKPSSD</sequence>
<keyword evidence="6" id="KW-1208">Phospholipid metabolism</keyword>
<comment type="pathway">
    <text evidence="7">Phospholipid metabolism.</text>
</comment>
<name>A0A3B3DWA6_ORYME</name>
<dbReference type="InterPro" id="IPR014472">
    <property type="entry name" value="CHOPT"/>
</dbReference>